<organism evidence="2 3">
    <name type="scientific">Echria macrotheca</name>
    <dbReference type="NCBI Taxonomy" id="438768"/>
    <lineage>
        <taxon>Eukaryota</taxon>
        <taxon>Fungi</taxon>
        <taxon>Dikarya</taxon>
        <taxon>Ascomycota</taxon>
        <taxon>Pezizomycotina</taxon>
        <taxon>Sordariomycetes</taxon>
        <taxon>Sordariomycetidae</taxon>
        <taxon>Sordariales</taxon>
        <taxon>Schizotheciaceae</taxon>
        <taxon>Echria</taxon>
    </lineage>
</organism>
<feature type="compositionally biased region" description="Basic and acidic residues" evidence="1">
    <location>
        <begin position="198"/>
        <end position="210"/>
    </location>
</feature>
<feature type="region of interest" description="Disordered" evidence="1">
    <location>
        <begin position="328"/>
        <end position="506"/>
    </location>
</feature>
<protein>
    <submittedName>
        <fullName evidence="2">Uncharacterized protein</fullName>
    </submittedName>
</protein>
<comment type="caution">
    <text evidence="2">The sequence shown here is derived from an EMBL/GenBank/DDBJ whole genome shotgun (WGS) entry which is preliminary data.</text>
</comment>
<feature type="compositionally biased region" description="Basic and acidic residues" evidence="1">
    <location>
        <begin position="394"/>
        <end position="408"/>
    </location>
</feature>
<feature type="compositionally biased region" description="Polar residues" evidence="1">
    <location>
        <begin position="170"/>
        <end position="179"/>
    </location>
</feature>
<dbReference type="EMBL" id="MU839827">
    <property type="protein sequence ID" value="KAK1761178.1"/>
    <property type="molecule type" value="Genomic_DNA"/>
</dbReference>
<sequence length="717" mass="79129">MKETMDGAVESRLDKVVQHVLPARPHHLALSLDRRFPRPAGYWFTDLSAPLQFLTYTSDADRGILITRPSYDICEDAGGAAVPMPIKVLAKGEVKKKLSIKDYQKKKNSSASPTENDSSVKVNGTTNHLKAPKEEPKKPIGKPEPVAEINKETPRPDKPRSEINGERNGLPSSKPQYNAESRKLKGDADGELPPAKRLKTESGSRPETGRSIKPGTPLAKDRLPRDSRDEPRPKPNGLAPPAIDQDRENTASPRSTIQVNGTRPHPNSGRSTPRKPETSKATVPALLSPLRPELVEKLGELEAEEPLRIPPLLSPTLPPVVEAELARIKPVLKNDGGQKSTPPESPSSGRKKAAVQQADNEEESPARPSRIVTIKLKKATAKRAKELLSLPSKSAKEAMRKELPRSVEHTPPPPARKRPRLADDPAPEGSASKRPRMTADTVVARPTPSTPLKQGATAMSRVTSSQSHGTPGNSTGLTPGALDRPPTRSDSVEPGRSLAAGDDSAFREKHREWEKNREYQAVGVQLKRQRDGILRSPSYSAADEGRVAALHVEMVLAYMIAYSALDRVRTADRKMLDFQKWTELLPHVHELRKRVQSNRVLLVLALQMNAVLLEQATAAFQSLDPANGANMFARWAKLERARMPLWVDVMRESEAVEDRKMKMVVGPWTRVEDMAGAALGILRRWADREGVRWQAVIMKDRVRDKDRDRDKVNGVGT</sequence>
<gene>
    <name evidence="2" type="ORF">QBC47DRAFT_23393</name>
</gene>
<evidence type="ECO:0000313" key="2">
    <source>
        <dbReference type="EMBL" id="KAK1761178.1"/>
    </source>
</evidence>
<feature type="compositionally biased region" description="Polar residues" evidence="1">
    <location>
        <begin position="460"/>
        <end position="477"/>
    </location>
</feature>
<proteinExistence type="predicted"/>
<name>A0AAJ0BPU2_9PEZI</name>
<dbReference type="Proteomes" id="UP001239445">
    <property type="component" value="Unassembled WGS sequence"/>
</dbReference>
<feature type="compositionally biased region" description="Polar residues" evidence="1">
    <location>
        <begin position="250"/>
        <end position="261"/>
    </location>
</feature>
<feature type="region of interest" description="Disordered" evidence="1">
    <location>
        <begin position="103"/>
        <end position="290"/>
    </location>
</feature>
<feature type="compositionally biased region" description="Basic and acidic residues" evidence="1">
    <location>
        <begin position="149"/>
        <end position="165"/>
    </location>
</feature>
<feature type="compositionally biased region" description="Basic and acidic residues" evidence="1">
    <location>
        <begin position="219"/>
        <end position="233"/>
    </location>
</feature>
<accession>A0AAJ0BPU2</accession>
<evidence type="ECO:0000256" key="1">
    <source>
        <dbReference type="SAM" id="MobiDB-lite"/>
    </source>
</evidence>
<feature type="compositionally biased region" description="Polar residues" evidence="1">
    <location>
        <begin position="337"/>
        <end position="348"/>
    </location>
</feature>
<reference evidence="2" key="1">
    <citation type="submission" date="2023-06" db="EMBL/GenBank/DDBJ databases">
        <title>Genome-scale phylogeny and comparative genomics of the fungal order Sordariales.</title>
        <authorList>
            <consortium name="Lawrence Berkeley National Laboratory"/>
            <person name="Hensen N."/>
            <person name="Bonometti L."/>
            <person name="Westerberg I."/>
            <person name="Brannstrom I.O."/>
            <person name="Guillou S."/>
            <person name="Cros-Aarteil S."/>
            <person name="Calhoun S."/>
            <person name="Haridas S."/>
            <person name="Kuo A."/>
            <person name="Mondo S."/>
            <person name="Pangilinan J."/>
            <person name="Riley R."/>
            <person name="Labutti K."/>
            <person name="Andreopoulos B."/>
            <person name="Lipzen A."/>
            <person name="Chen C."/>
            <person name="Yanf M."/>
            <person name="Daum C."/>
            <person name="Ng V."/>
            <person name="Clum A."/>
            <person name="Steindorff A."/>
            <person name="Ohm R."/>
            <person name="Martin F."/>
            <person name="Silar P."/>
            <person name="Natvig D."/>
            <person name="Lalanne C."/>
            <person name="Gautier V."/>
            <person name="Ament-Velasquez S.L."/>
            <person name="Kruys A."/>
            <person name="Hutchinson M.I."/>
            <person name="Powell A.J."/>
            <person name="Barry K."/>
            <person name="Miller A.N."/>
            <person name="Grigoriev I.V."/>
            <person name="Debuchy R."/>
            <person name="Gladieux P."/>
            <person name="Thoren M.H."/>
            <person name="Johannesson H."/>
        </authorList>
    </citation>
    <scope>NUCLEOTIDE SEQUENCE</scope>
    <source>
        <strain evidence="2">PSN4</strain>
    </source>
</reference>
<evidence type="ECO:0000313" key="3">
    <source>
        <dbReference type="Proteomes" id="UP001239445"/>
    </source>
</evidence>
<feature type="compositionally biased region" description="Polar residues" evidence="1">
    <location>
        <begin position="109"/>
        <end position="128"/>
    </location>
</feature>
<dbReference type="AlphaFoldDB" id="A0AAJ0BPU2"/>
<keyword evidence="3" id="KW-1185">Reference proteome</keyword>